<dbReference type="VEuPathDB" id="FungiDB:ASPACDRAFT_46449"/>
<accession>A0A1L9WL85</accession>
<dbReference type="GeneID" id="30975597"/>
<dbReference type="InterPro" id="IPR023296">
    <property type="entry name" value="Glyco_hydro_beta-prop_sf"/>
</dbReference>
<evidence type="ECO:0000256" key="5">
    <source>
        <dbReference type="PIRSR" id="PIRSR606710-2"/>
    </source>
</evidence>
<dbReference type="PANTHER" id="PTHR42812:SF17">
    <property type="entry name" value="BETA-XYLOSIDASE C-TERMINAL CONCANAVALIN A-LIKE DOMAIN-CONTAINING PROTEIN-RELATED"/>
    <property type="match status" value="1"/>
</dbReference>
<evidence type="ECO:0000256" key="3">
    <source>
        <dbReference type="ARBA" id="ARBA00022801"/>
    </source>
</evidence>
<comment type="similarity">
    <text evidence="1">Belongs to the glycosyl hydrolase 43 family.</text>
</comment>
<dbReference type="STRING" id="690307.A0A1L9WL85"/>
<dbReference type="Pfam" id="PF04616">
    <property type="entry name" value="Glyco_hydro_43"/>
    <property type="match status" value="1"/>
</dbReference>
<evidence type="ECO:0000256" key="2">
    <source>
        <dbReference type="ARBA" id="ARBA00022729"/>
    </source>
</evidence>
<dbReference type="SUPFAM" id="SSF75005">
    <property type="entry name" value="Arabinanase/levansucrase/invertase"/>
    <property type="match status" value="1"/>
</dbReference>
<keyword evidence="4" id="KW-0326">Glycosidase</keyword>
<name>A0A1L9WL85_ASPA1</name>
<dbReference type="AlphaFoldDB" id="A0A1L9WL85"/>
<reference evidence="9" key="1">
    <citation type="journal article" date="2017" name="Genome Biol.">
        <title>Comparative genomics reveals high biological diversity and specific adaptations in the industrially and medically important fungal genus Aspergillus.</title>
        <authorList>
            <person name="de Vries R.P."/>
            <person name="Riley R."/>
            <person name="Wiebenga A."/>
            <person name="Aguilar-Osorio G."/>
            <person name="Amillis S."/>
            <person name="Uchima C.A."/>
            <person name="Anderluh G."/>
            <person name="Asadollahi M."/>
            <person name="Askin M."/>
            <person name="Barry K."/>
            <person name="Battaglia E."/>
            <person name="Bayram O."/>
            <person name="Benocci T."/>
            <person name="Braus-Stromeyer S.A."/>
            <person name="Caldana C."/>
            <person name="Canovas D."/>
            <person name="Cerqueira G.C."/>
            <person name="Chen F."/>
            <person name="Chen W."/>
            <person name="Choi C."/>
            <person name="Clum A."/>
            <person name="Dos Santos R.A."/>
            <person name="Damasio A.R."/>
            <person name="Diallinas G."/>
            <person name="Emri T."/>
            <person name="Fekete E."/>
            <person name="Flipphi M."/>
            <person name="Freyberg S."/>
            <person name="Gallo A."/>
            <person name="Gournas C."/>
            <person name="Habgood R."/>
            <person name="Hainaut M."/>
            <person name="Harispe M.L."/>
            <person name="Henrissat B."/>
            <person name="Hilden K.S."/>
            <person name="Hope R."/>
            <person name="Hossain A."/>
            <person name="Karabika E."/>
            <person name="Karaffa L."/>
            <person name="Karanyi Z."/>
            <person name="Krasevec N."/>
            <person name="Kuo A."/>
            <person name="Kusch H."/>
            <person name="LaButti K."/>
            <person name="Lagendijk E.L."/>
            <person name="Lapidus A."/>
            <person name="Levasseur A."/>
            <person name="Lindquist E."/>
            <person name="Lipzen A."/>
            <person name="Logrieco A.F."/>
            <person name="MacCabe A."/>
            <person name="Maekelae M.R."/>
            <person name="Malavazi I."/>
            <person name="Melin P."/>
            <person name="Meyer V."/>
            <person name="Mielnichuk N."/>
            <person name="Miskei M."/>
            <person name="Molnar A.P."/>
            <person name="Mule G."/>
            <person name="Ngan C.Y."/>
            <person name="Orejas M."/>
            <person name="Orosz E."/>
            <person name="Ouedraogo J.P."/>
            <person name="Overkamp K.M."/>
            <person name="Park H.-S."/>
            <person name="Perrone G."/>
            <person name="Piumi F."/>
            <person name="Punt P.J."/>
            <person name="Ram A.F."/>
            <person name="Ramon A."/>
            <person name="Rauscher S."/>
            <person name="Record E."/>
            <person name="Riano-Pachon D.M."/>
            <person name="Robert V."/>
            <person name="Roehrig J."/>
            <person name="Ruller R."/>
            <person name="Salamov A."/>
            <person name="Salih N.S."/>
            <person name="Samson R.A."/>
            <person name="Sandor E."/>
            <person name="Sanguinetti M."/>
            <person name="Schuetze T."/>
            <person name="Sepcic K."/>
            <person name="Shelest E."/>
            <person name="Sherlock G."/>
            <person name="Sophianopoulou V."/>
            <person name="Squina F.M."/>
            <person name="Sun H."/>
            <person name="Susca A."/>
            <person name="Todd R.B."/>
            <person name="Tsang A."/>
            <person name="Unkles S.E."/>
            <person name="van de Wiele N."/>
            <person name="van Rossen-Uffink D."/>
            <person name="Oliveira J.V."/>
            <person name="Vesth T.C."/>
            <person name="Visser J."/>
            <person name="Yu J.-H."/>
            <person name="Zhou M."/>
            <person name="Andersen M.R."/>
            <person name="Archer D.B."/>
            <person name="Baker S.E."/>
            <person name="Benoit I."/>
            <person name="Brakhage A.A."/>
            <person name="Braus G.H."/>
            <person name="Fischer R."/>
            <person name="Frisvad J.C."/>
            <person name="Goldman G.H."/>
            <person name="Houbraken J."/>
            <person name="Oakley B."/>
            <person name="Pocsi I."/>
            <person name="Scazzocchio C."/>
            <person name="Seiboth B."/>
            <person name="vanKuyk P.A."/>
            <person name="Wortman J."/>
            <person name="Dyer P.S."/>
            <person name="Grigoriev I.V."/>
        </authorList>
    </citation>
    <scope>NUCLEOTIDE SEQUENCE [LARGE SCALE GENOMIC DNA]</scope>
    <source>
        <strain evidence="9">ATCC 16872 / CBS 172.66 / WB 5094</strain>
    </source>
</reference>
<feature type="chain" id="PRO_5012205742" description="Beta-xylosidase C-terminal Concanavalin A-like domain-containing protein" evidence="6">
    <location>
        <begin position="21"/>
        <end position="608"/>
    </location>
</feature>
<dbReference type="Proteomes" id="UP000184546">
    <property type="component" value="Unassembled WGS sequence"/>
</dbReference>
<sequence>MRRWILLSSLLFTATLSTNAPPHTPHHQYTNPILPGWHSDPSCVFSPTHNNTFFCTSSSFLTFPGCPIYASRDLQHWTQASAAVHRASQLPALRDDTNQQTLGLFASTLRLHDKTFYLITAWVDSDSPSTPQFLLFTTTDPYNRTAWSDPLPIANPTGAIDPDFFIDADGTMIMAHSGSPIRASVVDLATGTASTPFPLWNGTGGSSPEGPHLYRKDGWYYLLIAEGGTQLHHAATLARSRNLVNGSWEASPHNPLVSNAHTDAYFQTVGHADLFADADGNWWGVALATRGGPRLYKESVYPMGRETVLFPVWWEDGGWPVAVGRVGGRMEGPLPSVSCGGQGQGLEFVGDAREVVVFKPGSTLPAEWVFWRAPVRPWDYVVSPPERPNVLRLMASRANLTGDEGFRATDGLTFVARRQTHSLFRFEVDVMLGFATGTEQEDEVGVTAFLNQGQHVDLGVYYGVSTGAGVEAGAAAKGNATGLYLRLRTTVSGKTGLAGRVPETVVVKVPDSWDKGGSVRLAIHTVNTTHFAFSAAQKGKSNEGLVLGVVNTTFISGDGAGTGALLGVYATTNGGLHAMEAYISRWGYFGEAQEIDYGEFIPAGDEGC</sequence>
<dbReference type="InterPro" id="IPR051795">
    <property type="entry name" value="Glycosyl_Hydrlase_43"/>
</dbReference>
<keyword evidence="3" id="KW-0378">Hydrolase</keyword>
<dbReference type="InterPro" id="IPR041542">
    <property type="entry name" value="GH43_C2"/>
</dbReference>
<evidence type="ECO:0000256" key="6">
    <source>
        <dbReference type="SAM" id="SignalP"/>
    </source>
</evidence>
<evidence type="ECO:0000313" key="9">
    <source>
        <dbReference type="Proteomes" id="UP000184546"/>
    </source>
</evidence>
<feature type="signal peptide" evidence="6">
    <location>
        <begin position="1"/>
        <end position="20"/>
    </location>
</feature>
<dbReference type="InterPro" id="IPR006710">
    <property type="entry name" value="Glyco_hydro_43"/>
</dbReference>
<evidence type="ECO:0000313" key="8">
    <source>
        <dbReference type="EMBL" id="OJJ96924.1"/>
    </source>
</evidence>
<dbReference type="Gene3D" id="2.60.120.200">
    <property type="match status" value="1"/>
</dbReference>
<feature type="site" description="Important for catalytic activity, responsible for pKa modulation of the active site Glu and correct orientation of both the proton donor and substrate" evidence="5">
    <location>
        <position position="161"/>
    </location>
</feature>
<dbReference type="Gene3D" id="2.115.10.20">
    <property type="entry name" value="Glycosyl hydrolase domain, family 43"/>
    <property type="match status" value="1"/>
</dbReference>
<evidence type="ECO:0000259" key="7">
    <source>
        <dbReference type="Pfam" id="PF17851"/>
    </source>
</evidence>
<dbReference type="CDD" id="cd18833">
    <property type="entry name" value="GH43_PcXyl-like"/>
    <property type="match status" value="1"/>
</dbReference>
<organism evidence="8 9">
    <name type="scientific">Aspergillus aculeatus (strain ATCC 16872 / CBS 172.66 / WB 5094)</name>
    <dbReference type="NCBI Taxonomy" id="690307"/>
    <lineage>
        <taxon>Eukaryota</taxon>
        <taxon>Fungi</taxon>
        <taxon>Dikarya</taxon>
        <taxon>Ascomycota</taxon>
        <taxon>Pezizomycotina</taxon>
        <taxon>Eurotiomycetes</taxon>
        <taxon>Eurotiomycetidae</taxon>
        <taxon>Eurotiales</taxon>
        <taxon>Aspergillaceae</taxon>
        <taxon>Aspergillus</taxon>
        <taxon>Aspergillus subgen. Circumdati</taxon>
    </lineage>
</organism>
<dbReference type="PANTHER" id="PTHR42812">
    <property type="entry name" value="BETA-XYLOSIDASE"/>
    <property type="match status" value="1"/>
</dbReference>
<dbReference type="GO" id="GO:0005975">
    <property type="term" value="P:carbohydrate metabolic process"/>
    <property type="evidence" value="ECO:0007669"/>
    <property type="project" value="InterPro"/>
</dbReference>
<keyword evidence="2 6" id="KW-0732">Signal</keyword>
<dbReference type="OrthoDB" id="408373at2759"/>
<keyword evidence="9" id="KW-1185">Reference proteome</keyword>
<feature type="domain" description="Beta-xylosidase C-terminal Concanavalin A-like" evidence="7">
    <location>
        <begin position="362"/>
        <end position="581"/>
    </location>
</feature>
<proteinExistence type="inferred from homology"/>
<dbReference type="Pfam" id="PF17851">
    <property type="entry name" value="GH43_C2"/>
    <property type="match status" value="1"/>
</dbReference>
<protein>
    <recommendedName>
        <fullName evidence="7">Beta-xylosidase C-terminal Concanavalin A-like domain-containing protein</fullName>
    </recommendedName>
</protein>
<gene>
    <name evidence="8" type="ORF">ASPACDRAFT_46449</name>
</gene>
<dbReference type="EMBL" id="KV878984">
    <property type="protein sequence ID" value="OJJ96924.1"/>
    <property type="molecule type" value="Genomic_DNA"/>
</dbReference>
<dbReference type="InterPro" id="IPR013320">
    <property type="entry name" value="ConA-like_dom_sf"/>
</dbReference>
<evidence type="ECO:0000256" key="4">
    <source>
        <dbReference type="ARBA" id="ARBA00023295"/>
    </source>
</evidence>
<dbReference type="GO" id="GO:0004553">
    <property type="term" value="F:hydrolase activity, hydrolyzing O-glycosyl compounds"/>
    <property type="evidence" value="ECO:0007669"/>
    <property type="project" value="InterPro"/>
</dbReference>
<dbReference type="OMA" id="FYLITAW"/>
<dbReference type="RefSeq" id="XP_020053264.1">
    <property type="nucleotide sequence ID" value="XM_020201783.1"/>
</dbReference>
<dbReference type="SUPFAM" id="SSF49899">
    <property type="entry name" value="Concanavalin A-like lectins/glucanases"/>
    <property type="match status" value="1"/>
</dbReference>
<evidence type="ECO:0000256" key="1">
    <source>
        <dbReference type="ARBA" id="ARBA00009865"/>
    </source>
</evidence>